<dbReference type="Proteomes" id="UP000784294">
    <property type="component" value="Unassembled WGS sequence"/>
</dbReference>
<name>A0A3S5BWI9_9PLAT</name>
<organism evidence="2 3">
    <name type="scientific">Protopolystoma xenopodis</name>
    <dbReference type="NCBI Taxonomy" id="117903"/>
    <lineage>
        <taxon>Eukaryota</taxon>
        <taxon>Metazoa</taxon>
        <taxon>Spiralia</taxon>
        <taxon>Lophotrochozoa</taxon>
        <taxon>Platyhelminthes</taxon>
        <taxon>Monogenea</taxon>
        <taxon>Polyopisthocotylea</taxon>
        <taxon>Polystomatidea</taxon>
        <taxon>Polystomatidae</taxon>
        <taxon>Protopolystoma</taxon>
    </lineage>
</organism>
<feature type="region of interest" description="Disordered" evidence="1">
    <location>
        <begin position="88"/>
        <end position="114"/>
    </location>
</feature>
<dbReference type="AlphaFoldDB" id="A0A3S5BWI9"/>
<keyword evidence="3" id="KW-1185">Reference proteome</keyword>
<evidence type="ECO:0000313" key="2">
    <source>
        <dbReference type="EMBL" id="VEL43374.1"/>
    </source>
</evidence>
<sequence length="177" mass="17134">MLGSLALIGPSGQLAGVAAGIASSLPDSQTSPDTAALLAQAAVVAAAKGAVVRLSVAPDKIAPALSSWEMGSGDVEGTADSVCTRSLGSCAEGEHPEGTAKRGSQDSARSRSSNASFTTGTVALASLIAGAGPLGASFVPAEYDTTLVPSTSCLPPDMQAPTHFAAPAAGIAGTGQI</sequence>
<accession>A0A3S5BWI9</accession>
<proteinExistence type="predicted"/>
<protein>
    <submittedName>
        <fullName evidence="2">Uncharacterized protein</fullName>
    </submittedName>
</protein>
<evidence type="ECO:0000313" key="3">
    <source>
        <dbReference type="Proteomes" id="UP000784294"/>
    </source>
</evidence>
<evidence type="ECO:0000256" key="1">
    <source>
        <dbReference type="SAM" id="MobiDB-lite"/>
    </source>
</evidence>
<gene>
    <name evidence="2" type="ORF">PXEA_LOCUS36814</name>
</gene>
<dbReference type="EMBL" id="CAAALY010280868">
    <property type="protein sequence ID" value="VEL43374.1"/>
    <property type="molecule type" value="Genomic_DNA"/>
</dbReference>
<feature type="compositionally biased region" description="Polar residues" evidence="1">
    <location>
        <begin position="105"/>
        <end position="114"/>
    </location>
</feature>
<comment type="caution">
    <text evidence="2">The sequence shown here is derived from an EMBL/GenBank/DDBJ whole genome shotgun (WGS) entry which is preliminary data.</text>
</comment>
<reference evidence="2" key="1">
    <citation type="submission" date="2018-11" db="EMBL/GenBank/DDBJ databases">
        <authorList>
            <consortium name="Pathogen Informatics"/>
        </authorList>
    </citation>
    <scope>NUCLEOTIDE SEQUENCE</scope>
</reference>
<feature type="compositionally biased region" description="Basic and acidic residues" evidence="1">
    <location>
        <begin position="92"/>
        <end position="104"/>
    </location>
</feature>